<proteinExistence type="predicted"/>
<protein>
    <submittedName>
        <fullName evidence="2">Uncharacterized protein</fullName>
    </submittedName>
</protein>
<evidence type="ECO:0000313" key="2">
    <source>
        <dbReference type="EMBL" id="CAB3389164.1"/>
    </source>
</evidence>
<feature type="compositionally biased region" description="Polar residues" evidence="1">
    <location>
        <begin position="1"/>
        <end position="19"/>
    </location>
</feature>
<reference evidence="2 3" key="1">
    <citation type="submission" date="2020-04" db="EMBL/GenBank/DDBJ databases">
        <authorList>
            <person name="Alioto T."/>
            <person name="Alioto T."/>
            <person name="Gomez Garrido J."/>
        </authorList>
    </citation>
    <scope>NUCLEOTIDE SEQUENCE [LARGE SCALE GENOMIC DNA]</scope>
</reference>
<gene>
    <name evidence="2" type="ORF">CLODIP_2_CD15292</name>
</gene>
<sequence>MLGQGLPSQTSPLSETAGQGPSGRPPLGGETAGKNQLGTGRIWHHSEQNSADKNLLGQGLNHDLTHCWQKIMGTGAHPRPHPEQKLLAKKLLGQGMHPRPHPSSRISSDKKLLDRAHLVTPTLSRKISWDRLGSATQNLLGYPSATPPSRIADKKLLGQGRIRIRP</sequence>
<feature type="region of interest" description="Disordered" evidence="1">
    <location>
        <begin position="1"/>
        <end position="37"/>
    </location>
</feature>
<dbReference type="AlphaFoldDB" id="A0A8S1EA76"/>
<dbReference type="Proteomes" id="UP000494165">
    <property type="component" value="Unassembled WGS sequence"/>
</dbReference>
<name>A0A8S1EA76_9INSE</name>
<keyword evidence="3" id="KW-1185">Reference proteome</keyword>
<evidence type="ECO:0000313" key="3">
    <source>
        <dbReference type="Proteomes" id="UP000494165"/>
    </source>
</evidence>
<organism evidence="2 3">
    <name type="scientific">Cloeon dipterum</name>
    <dbReference type="NCBI Taxonomy" id="197152"/>
    <lineage>
        <taxon>Eukaryota</taxon>
        <taxon>Metazoa</taxon>
        <taxon>Ecdysozoa</taxon>
        <taxon>Arthropoda</taxon>
        <taxon>Hexapoda</taxon>
        <taxon>Insecta</taxon>
        <taxon>Pterygota</taxon>
        <taxon>Palaeoptera</taxon>
        <taxon>Ephemeroptera</taxon>
        <taxon>Pisciforma</taxon>
        <taxon>Baetidae</taxon>
        <taxon>Cloeon</taxon>
    </lineage>
</organism>
<evidence type="ECO:0000256" key="1">
    <source>
        <dbReference type="SAM" id="MobiDB-lite"/>
    </source>
</evidence>
<accession>A0A8S1EA76</accession>
<dbReference type="EMBL" id="CADEPI010001337">
    <property type="protein sequence ID" value="CAB3389164.1"/>
    <property type="molecule type" value="Genomic_DNA"/>
</dbReference>
<comment type="caution">
    <text evidence="2">The sequence shown here is derived from an EMBL/GenBank/DDBJ whole genome shotgun (WGS) entry which is preliminary data.</text>
</comment>